<protein>
    <submittedName>
        <fullName evidence="2">Uncharacterized protein</fullName>
    </submittedName>
</protein>
<organism evidence="2 3">
    <name type="scientific">Kipferlia bialata</name>
    <dbReference type="NCBI Taxonomy" id="797122"/>
    <lineage>
        <taxon>Eukaryota</taxon>
        <taxon>Metamonada</taxon>
        <taxon>Carpediemonas-like organisms</taxon>
        <taxon>Kipferlia</taxon>
    </lineage>
</organism>
<feature type="compositionally biased region" description="Basic and acidic residues" evidence="1">
    <location>
        <begin position="459"/>
        <end position="474"/>
    </location>
</feature>
<keyword evidence="3" id="KW-1185">Reference proteome</keyword>
<feature type="compositionally biased region" description="Low complexity" evidence="1">
    <location>
        <begin position="427"/>
        <end position="443"/>
    </location>
</feature>
<proteinExistence type="predicted"/>
<accession>A0A9K3CUS3</accession>
<feature type="compositionally biased region" description="Basic and acidic residues" evidence="1">
    <location>
        <begin position="523"/>
        <end position="532"/>
    </location>
</feature>
<dbReference type="SUPFAM" id="SSF52540">
    <property type="entry name" value="P-loop containing nucleoside triphosphate hydrolases"/>
    <property type="match status" value="1"/>
</dbReference>
<feature type="compositionally biased region" description="Basic and acidic residues" evidence="1">
    <location>
        <begin position="605"/>
        <end position="622"/>
    </location>
</feature>
<feature type="region of interest" description="Disordered" evidence="1">
    <location>
        <begin position="425"/>
        <end position="586"/>
    </location>
</feature>
<feature type="compositionally biased region" description="Low complexity" evidence="1">
    <location>
        <begin position="533"/>
        <end position="547"/>
    </location>
</feature>
<feature type="region of interest" description="Disordered" evidence="1">
    <location>
        <begin position="601"/>
        <end position="701"/>
    </location>
</feature>
<evidence type="ECO:0000313" key="2">
    <source>
        <dbReference type="EMBL" id="GIQ83001.1"/>
    </source>
</evidence>
<name>A0A9K3CUS3_9EUKA</name>
<feature type="compositionally biased region" description="Basic residues" evidence="1">
    <location>
        <begin position="491"/>
        <end position="502"/>
    </location>
</feature>
<feature type="compositionally biased region" description="Basic and acidic residues" evidence="1">
    <location>
        <begin position="565"/>
        <end position="586"/>
    </location>
</feature>
<feature type="compositionally biased region" description="Polar residues" evidence="1">
    <location>
        <begin position="626"/>
        <end position="637"/>
    </location>
</feature>
<comment type="caution">
    <text evidence="2">The sequence shown here is derived from an EMBL/GenBank/DDBJ whole genome shotgun (WGS) entry which is preliminary data.</text>
</comment>
<reference evidence="2 3" key="1">
    <citation type="journal article" date="2018" name="PLoS ONE">
        <title>The draft genome of Kipferlia bialata reveals reductive genome evolution in fornicate parasites.</title>
        <authorList>
            <person name="Tanifuji G."/>
            <person name="Takabayashi S."/>
            <person name="Kume K."/>
            <person name="Takagi M."/>
            <person name="Nakayama T."/>
            <person name="Kamikawa R."/>
            <person name="Inagaki Y."/>
            <person name="Hashimoto T."/>
        </authorList>
    </citation>
    <scope>NUCLEOTIDE SEQUENCE [LARGE SCALE GENOMIC DNA]</scope>
    <source>
        <strain evidence="2">NY0173</strain>
    </source>
</reference>
<evidence type="ECO:0000313" key="3">
    <source>
        <dbReference type="Proteomes" id="UP000265618"/>
    </source>
</evidence>
<dbReference type="EMBL" id="BDIP01000889">
    <property type="protein sequence ID" value="GIQ83001.1"/>
    <property type="molecule type" value="Genomic_DNA"/>
</dbReference>
<feature type="compositionally biased region" description="Basic and acidic residues" evidence="1">
    <location>
        <begin position="665"/>
        <end position="676"/>
    </location>
</feature>
<dbReference type="Proteomes" id="UP000265618">
    <property type="component" value="Unassembled WGS sequence"/>
</dbReference>
<gene>
    <name evidence="2" type="ORF">KIPB_004240</name>
</gene>
<dbReference type="AlphaFoldDB" id="A0A9K3CUS3"/>
<evidence type="ECO:0000256" key="1">
    <source>
        <dbReference type="SAM" id="MobiDB-lite"/>
    </source>
</evidence>
<sequence>MDTHHLELLLLQGGLSLGCQKGGLVNRLGTLTHSAFASKWYVLRSTVERHTIQSMSVMERAVAAFRPAGHDSQSISGKMLALADTHPPDAAAGVSLVFLSARAEQALEEATMKEVGARIAVLQARWRTLQQQKQYDKDVAHIVRAQAYVRRFLAVLRARKQRRLKMIEERHKLADSLYEKAVTVRHTHLLSRCIEAWSFEHGKYRLADTHYRRVLGVRAKGHLAAWSDYTTRTRAAGKGARLCFRPLVRQVMRGLKEAYEVRRAARERYHMAQADKASQILSVYMRQERHPARALYGQMALDCVEAVGVRQEGRRGWMLRERQGMRRVLRVQDKGVRERERLRRERERQQREASMAPDGDVFFPASLLRSIHSRSPPIGGADGVEGVGEQYVVTPPALSGESVYREYSPSPFTARQSLVQTLHTVESPSTRTTRPLHPTTPDLTKTRRIPSLMQPPGEAESHLQPRLTGRPERARRVHTNVSKSVASLRKLNSRKLNSRNRRAQTDLIAFSSALGQGQRGSPTHREREREGRVSSPSSASGVSRPRPISAHHSTLTSTRPPVRLGDVETLREREREEAGTDRLRQAADRWADGRSLYSGVLSPTQERERERVDRGVKRRELISHWSPPQTGSDSYMPSATPPPQPVGEAKRGRERGGSRAGVCRGAERERERESVSRRGPSRGAFSTHSPGPRSSIYGMYK</sequence>
<feature type="compositionally biased region" description="Basic and acidic residues" evidence="1">
    <location>
        <begin position="648"/>
        <end position="657"/>
    </location>
</feature>
<dbReference type="InterPro" id="IPR027417">
    <property type="entry name" value="P-loop_NTPase"/>
</dbReference>